<dbReference type="RefSeq" id="WP_278155866.1">
    <property type="nucleotide sequence ID" value="NZ_CP121252.1"/>
</dbReference>
<name>A0ABY8H2C1_9MICC</name>
<proteinExistence type="predicted"/>
<reference evidence="5 6" key="1">
    <citation type="submission" date="2023-04" db="EMBL/GenBank/DDBJ databases">
        <title>Funneling lignin-derived compounds into biodiesel using alkali-halophilic Citricoccus sp. P2.</title>
        <authorList>
            <person name="Luo C.-B."/>
        </authorList>
    </citation>
    <scope>NUCLEOTIDE SEQUENCE [LARGE SCALE GENOMIC DNA]</scope>
    <source>
        <strain evidence="5 6">P2</strain>
    </source>
</reference>
<organism evidence="5 6">
    <name type="scientific">Citricoccus muralis</name>
    <dbReference type="NCBI Taxonomy" id="169134"/>
    <lineage>
        <taxon>Bacteria</taxon>
        <taxon>Bacillati</taxon>
        <taxon>Actinomycetota</taxon>
        <taxon>Actinomycetes</taxon>
        <taxon>Micrococcales</taxon>
        <taxon>Micrococcaceae</taxon>
        <taxon>Citricoccus</taxon>
    </lineage>
</organism>
<dbReference type="PANTHER" id="PTHR47816">
    <property type="entry name" value="RIBOSOMAL RNA SMALL SUBUNIT METHYLTRANSFERASE C"/>
    <property type="match status" value="1"/>
</dbReference>
<dbReference type="InterPro" id="IPR029063">
    <property type="entry name" value="SAM-dependent_MTases_sf"/>
</dbReference>
<keyword evidence="2" id="KW-0808">Transferase</keyword>
<keyword evidence="6" id="KW-1185">Reference proteome</keyword>
<dbReference type="Gene3D" id="3.40.50.150">
    <property type="entry name" value="Vaccinia Virus protein VP39"/>
    <property type="match status" value="2"/>
</dbReference>
<dbReference type="GO" id="GO:0008168">
    <property type="term" value="F:methyltransferase activity"/>
    <property type="evidence" value="ECO:0007669"/>
    <property type="project" value="UniProtKB-KW"/>
</dbReference>
<evidence type="ECO:0000256" key="2">
    <source>
        <dbReference type="ARBA" id="ARBA00022679"/>
    </source>
</evidence>
<dbReference type="EMBL" id="CP121252">
    <property type="protein sequence ID" value="WFP15278.1"/>
    <property type="molecule type" value="Genomic_DNA"/>
</dbReference>
<dbReference type="CDD" id="cd02440">
    <property type="entry name" value="AdoMet_MTases"/>
    <property type="match status" value="1"/>
</dbReference>
<dbReference type="InterPro" id="IPR058679">
    <property type="entry name" value="RlmG_N"/>
</dbReference>
<keyword evidence="1 5" id="KW-0489">Methyltransferase</keyword>
<feature type="domain" description="RlmG N-terminal" evidence="4">
    <location>
        <begin position="34"/>
        <end position="159"/>
    </location>
</feature>
<dbReference type="SUPFAM" id="SSF53335">
    <property type="entry name" value="S-adenosyl-L-methionine-dependent methyltransferases"/>
    <property type="match status" value="1"/>
</dbReference>
<dbReference type="PANTHER" id="PTHR47816:SF5">
    <property type="entry name" value="RIBOSOMAL RNA LARGE SUBUNIT METHYLTRANSFERASE G"/>
    <property type="match status" value="1"/>
</dbReference>
<dbReference type="Proteomes" id="UP001219037">
    <property type="component" value="Chromosome"/>
</dbReference>
<sequence>MASQTEVQPSPVERLLIMEIETFLEQRPELRELPVAVINEETGALSQHLSELGLNGRLILDSRSRAEQIEVPDAWRLFTGPDEVSLSGVGWVIHLLARPLEALEETAWHVARWATSDVVMISAAREKHLNRSMNAVLERCFQRVHASRGAYKSRALIASAPKESLTEHQLPERIPRRQRVSVEPVGELELRAYGMTFGAARLDPGTALLLTTLLSSGPEGRSDAIDQLDSVVDLGCGNGTITAALGLATSIPLLYACDDSASAVRSTRDTATVNGLDADRVQVTHADGLKYHADASLSAIVLNPPFHDGGTVTTDIAHHLFAEAARTLKPGGRLWCVWNSHLRYRDELDRVVGRTTQLARDRRFTVTESIR</sequence>
<feature type="domain" description="Methyltransferase small" evidence="3">
    <location>
        <begin position="195"/>
        <end position="367"/>
    </location>
</feature>
<evidence type="ECO:0000256" key="1">
    <source>
        <dbReference type="ARBA" id="ARBA00022603"/>
    </source>
</evidence>
<accession>A0ABY8H2C1</accession>
<dbReference type="Pfam" id="PF26049">
    <property type="entry name" value="RLMG_N"/>
    <property type="match status" value="1"/>
</dbReference>
<gene>
    <name evidence="5" type="ORF">P8192_07500</name>
</gene>
<evidence type="ECO:0000259" key="3">
    <source>
        <dbReference type="Pfam" id="PF05175"/>
    </source>
</evidence>
<dbReference type="GO" id="GO:0032259">
    <property type="term" value="P:methylation"/>
    <property type="evidence" value="ECO:0007669"/>
    <property type="project" value="UniProtKB-KW"/>
</dbReference>
<protein>
    <submittedName>
        <fullName evidence="5">Methyltransferase</fullName>
    </submittedName>
</protein>
<dbReference type="Pfam" id="PF05175">
    <property type="entry name" value="MTS"/>
    <property type="match status" value="1"/>
</dbReference>
<evidence type="ECO:0000259" key="4">
    <source>
        <dbReference type="Pfam" id="PF26049"/>
    </source>
</evidence>
<evidence type="ECO:0000313" key="6">
    <source>
        <dbReference type="Proteomes" id="UP001219037"/>
    </source>
</evidence>
<dbReference type="InterPro" id="IPR046977">
    <property type="entry name" value="RsmC/RlmG"/>
</dbReference>
<evidence type="ECO:0000313" key="5">
    <source>
        <dbReference type="EMBL" id="WFP15278.1"/>
    </source>
</evidence>
<dbReference type="InterPro" id="IPR007848">
    <property type="entry name" value="Small_mtfrase_dom"/>
</dbReference>